<evidence type="ECO:0000256" key="4">
    <source>
        <dbReference type="ARBA" id="ARBA00022792"/>
    </source>
</evidence>
<evidence type="ECO:0000256" key="3">
    <source>
        <dbReference type="ARBA" id="ARBA00022692"/>
    </source>
</evidence>
<dbReference type="KEGG" id="fcy:FRACYDRAFT_258028"/>
<name>A0A1E7EIU1_9STRA</name>
<proteinExistence type="inferred from homology"/>
<feature type="compositionally biased region" description="Acidic residues" evidence="8">
    <location>
        <begin position="115"/>
        <end position="125"/>
    </location>
</feature>
<dbReference type="Proteomes" id="UP000095751">
    <property type="component" value="Unassembled WGS sequence"/>
</dbReference>
<accession>A0A1E7EIU1</accession>
<evidence type="ECO:0000256" key="2">
    <source>
        <dbReference type="ARBA" id="ARBA00010877"/>
    </source>
</evidence>
<keyword evidence="6" id="KW-0496">Mitochondrion</keyword>
<evidence type="ECO:0000313" key="9">
    <source>
        <dbReference type="EMBL" id="OEU05816.1"/>
    </source>
</evidence>
<keyword evidence="4" id="KW-0999">Mitochondrion inner membrane</keyword>
<dbReference type="GO" id="GO:0042407">
    <property type="term" value="P:cristae formation"/>
    <property type="evidence" value="ECO:0007669"/>
    <property type="project" value="TreeGrafter"/>
</dbReference>
<organism evidence="9 10">
    <name type="scientific">Fragilariopsis cylindrus CCMP1102</name>
    <dbReference type="NCBI Taxonomy" id="635003"/>
    <lineage>
        <taxon>Eukaryota</taxon>
        <taxon>Sar</taxon>
        <taxon>Stramenopiles</taxon>
        <taxon>Ochrophyta</taxon>
        <taxon>Bacillariophyta</taxon>
        <taxon>Bacillariophyceae</taxon>
        <taxon>Bacillariophycidae</taxon>
        <taxon>Bacillariales</taxon>
        <taxon>Bacillariaceae</taxon>
        <taxon>Fragilariopsis</taxon>
    </lineage>
</organism>
<dbReference type="GO" id="GO:0061617">
    <property type="term" value="C:MICOS complex"/>
    <property type="evidence" value="ECO:0007669"/>
    <property type="project" value="TreeGrafter"/>
</dbReference>
<feature type="region of interest" description="Disordered" evidence="8">
    <location>
        <begin position="107"/>
        <end position="126"/>
    </location>
</feature>
<dbReference type="InterPro" id="IPR019133">
    <property type="entry name" value="MIC60"/>
</dbReference>
<dbReference type="PANTHER" id="PTHR15415">
    <property type="entry name" value="MITOFILIN"/>
    <property type="match status" value="1"/>
</dbReference>
<keyword evidence="10" id="KW-1185">Reference proteome</keyword>
<evidence type="ECO:0008006" key="11">
    <source>
        <dbReference type="Google" id="ProtNLM"/>
    </source>
</evidence>
<dbReference type="AlphaFoldDB" id="A0A1E7EIU1"/>
<comment type="subcellular location">
    <subcellularLocation>
        <location evidence="1">Mitochondrion inner membrane</location>
    </subcellularLocation>
</comment>
<keyword evidence="5" id="KW-1133">Transmembrane helix</keyword>
<evidence type="ECO:0000256" key="6">
    <source>
        <dbReference type="ARBA" id="ARBA00023128"/>
    </source>
</evidence>
<dbReference type="InParanoid" id="A0A1E7EIU1"/>
<sequence>MQDTVGSLQAHRITAAAIALTEKLESGEPSGAAVNALKAVASDNAVVSAAVQALPESVSNSGISTVQELQAGFEEKVYPQCRRAANVPEGQDGLEGQLLGSIFSALKSPPGPDEAAPETEKDESEYVLSRARRHVKLGELDKAVIELKKLKGQAAYTAKDWEARAKDRVAVEKALKVIRMECALANENLSKVAAA</sequence>
<reference evidence="9 10" key="1">
    <citation type="submission" date="2016-09" db="EMBL/GenBank/DDBJ databases">
        <title>Extensive genetic diversity and differential bi-allelic expression allows diatom success in the polar Southern Ocean.</title>
        <authorList>
            <consortium name="DOE Joint Genome Institute"/>
            <person name="Mock T."/>
            <person name="Otillar R.P."/>
            <person name="Strauss J."/>
            <person name="Dupont C."/>
            <person name="Frickenhaus S."/>
            <person name="Maumus F."/>
            <person name="Mcmullan M."/>
            <person name="Sanges R."/>
            <person name="Schmutz J."/>
            <person name="Toseland A."/>
            <person name="Valas R."/>
            <person name="Veluchamy A."/>
            <person name="Ward B.J."/>
            <person name="Allen A."/>
            <person name="Barry K."/>
            <person name="Falciatore A."/>
            <person name="Ferrante M."/>
            <person name="Fortunato A.E."/>
            <person name="Gloeckner G."/>
            <person name="Gruber A."/>
            <person name="Hipkin R."/>
            <person name="Janech M."/>
            <person name="Kroth P."/>
            <person name="Leese F."/>
            <person name="Lindquist E."/>
            <person name="Lyon B.R."/>
            <person name="Martin J."/>
            <person name="Mayer C."/>
            <person name="Parker M."/>
            <person name="Quesneville H."/>
            <person name="Raymond J."/>
            <person name="Uhlig C."/>
            <person name="Valentin K.U."/>
            <person name="Worden A.Z."/>
            <person name="Armbrust E.V."/>
            <person name="Bowler C."/>
            <person name="Green B."/>
            <person name="Moulton V."/>
            <person name="Van Oosterhout C."/>
            <person name="Grigoriev I."/>
        </authorList>
    </citation>
    <scope>NUCLEOTIDE SEQUENCE [LARGE SCALE GENOMIC DNA]</scope>
    <source>
        <strain evidence="9 10">CCMP1102</strain>
    </source>
</reference>
<dbReference type="EMBL" id="KV784459">
    <property type="protein sequence ID" value="OEU05816.1"/>
    <property type="molecule type" value="Genomic_DNA"/>
</dbReference>
<dbReference type="OrthoDB" id="10261039at2759"/>
<keyword evidence="3" id="KW-0812">Transmembrane</keyword>
<dbReference type="Pfam" id="PF09731">
    <property type="entry name" value="Mitofilin"/>
    <property type="match status" value="1"/>
</dbReference>
<keyword evidence="7" id="KW-0472">Membrane</keyword>
<evidence type="ECO:0000256" key="1">
    <source>
        <dbReference type="ARBA" id="ARBA00004273"/>
    </source>
</evidence>
<evidence type="ECO:0000256" key="8">
    <source>
        <dbReference type="SAM" id="MobiDB-lite"/>
    </source>
</evidence>
<evidence type="ECO:0000313" key="10">
    <source>
        <dbReference type="Proteomes" id="UP000095751"/>
    </source>
</evidence>
<comment type="similarity">
    <text evidence="2">Belongs to the MICOS complex subunit Mic60 family.</text>
</comment>
<evidence type="ECO:0000256" key="5">
    <source>
        <dbReference type="ARBA" id="ARBA00022989"/>
    </source>
</evidence>
<evidence type="ECO:0000256" key="7">
    <source>
        <dbReference type="ARBA" id="ARBA00023136"/>
    </source>
</evidence>
<dbReference type="PANTHER" id="PTHR15415:SF7">
    <property type="entry name" value="MICOS COMPLEX SUBUNIT MIC60"/>
    <property type="match status" value="1"/>
</dbReference>
<protein>
    <recommendedName>
        <fullName evidence="11">Mitofilin</fullName>
    </recommendedName>
</protein>
<gene>
    <name evidence="9" type="ORF">FRACYDRAFT_258028</name>
</gene>